<dbReference type="Pfam" id="PF02384">
    <property type="entry name" value="N6_Mtase"/>
    <property type="match status" value="1"/>
</dbReference>
<keyword evidence="6" id="KW-0680">Restriction system</keyword>
<dbReference type="GO" id="GO:0009007">
    <property type="term" value="F:site-specific DNA-methyltransferase (adenine-specific) activity"/>
    <property type="evidence" value="ECO:0007669"/>
    <property type="project" value="UniProtKB-EC"/>
</dbReference>
<feature type="domain" description="DNA methylase adenine-specific" evidence="8">
    <location>
        <begin position="300"/>
        <end position="583"/>
    </location>
</feature>
<dbReference type="PANTHER" id="PTHR42933">
    <property type="entry name" value="SLR6095 PROTEIN"/>
    <property type="match status" value="1"/>
</dbReference>
<protein>
    <recommendedName>
        <fullName evidence="2">site-specific DNA-methyltransferase (adenine-specific)</fullName>
        <ecNumber evidence="2">2.1.1.72</ecNumber>
    </recommendedName>
</protein>
<dbReference type="EC" id="2.1.1.72" evidence="2"/>
<accession>A0A1H7TYV4</accession>
<evidence type="ECO:0000256" key="3">
    <source>
        <dbReference type="ARBA" id="ARBA00022603"/>
    </source>
</evidence>
<dbReference type="PRINTS" id="PR00507">
    <property type="entry name" value="N12N6MTFRASE"/>
</dbReference>
<keyword evidence="3 9" id="KW-0489">Methyltransferase</keyword>
<organism evidence="9 10">
    <name type="scientific">Colwellia chukchiensis</name>
    <dbReference type="NCBI Taxonomy" id="641665"/>
    <lineage>
        <taxon>Bacteria</taxon>
        <taxon>Pseudomonadati</taxon>
        <taxon>Pseudomonadota</taxon>
        <taxon>Gammaproteobacteria</taxon>
        <taxon>Alteromonadales</taxon>
        <taxon>Colwelliaceae</taxon>
        <taxon>Colwellia</taxon>
    </lineage>
</organism>
<dbReference type="Proteomes" id="UP000199297">
    <property type="component" value="Unassembled WGS sequence"/>
</dbReference>
<dbReference type="InterPro" id="IPR029063">
    <property type="entry name" value="SAM-dependent_MTases_sf"/>
</dbReference>
<keyword evidence="10" id="KW-1185">Reference proteome</keyword>
<keyword evidence="4" id="KW-0808">Transferase</keyword>
<dbReference type="EMBL" id="FOBI01000031">
    <property type="protein sequence ID" value="SEL90030.1"/>
    <property type="molecule type" value="Genomic_DNA"/>
</dbReference>
<evidence type="ECO:0000256" key="4">
    <source>
        <dbReference type="ARBA" id="ARBA00022679"/>
    </source>
</evidence>
<evidence type="ECO:0000256" key="7">
    <source>
        <dbReference type="ARBA" id="ARBA00047942"/>
    </source>
</evidence>
<dbReference type="PANTHER" id="PTHR42933:SF1">
    <property type="entry name" value="SITE-SPECIFIC DNA-METHYLTRANSFERASE (ADENINE-SPECIFIC)"/>
    <property type="match status" value="1"/>
</dbReference>
<evidence type="ECO:0000256" key="6">
    <source>
        <dbReference type="ARBA" id="ARBA00022747"/>
    </source>
</evidence>
<evidence type="ECO:0000313" key="10">
    <source>
        <dbReference type="Proteomes" id="UP000199297"/>
    </source>
</evidence>
<dbReference type="Gene3D" id="3.40.50.150">
    <property type="entry name" value="Vaccinia Virus protein VP39"/>
    <property type="match status" value="1"/>
</dbReference>
<dbReference type="GO" id="GO:0032259">
    <property type="term" value="P:methylation"/>
    <property type="evidence" value="ECO:0007669"/>
    <property type="project" value="UniProtKB-KW"/>
</dbReference>
<sequence>MANERITEQLFRDLLTEKGYFLDKDKCIVEEQSSKNPKINNLLKNASKRGGTGQGYPEVIIQHKDFPDTLIVVEAKAETKHHESKELNRYADYAVDGALLYGSYLSKEYDVICIGVSGQTKEELKLSTYFYPKTSPTFSPLINHSTKVAVKELLPFEEFDHILHRNPEKEQMEYEKVMKFAADLHNYMRDHAQLQEKEKPILVSAIMLALQDKVFQMSVESYESSPGYDLGEKLIEAVVNTLVQNGIPRSKVSNLETTFGFIKSHGALKKLNPENDKSHLFSIIEQADKYVSPFMEKYQDHDIIGKFYGEFISYTGGDGKGLGIVLTPKHMTEFMVEVVGIDKNSVVLDTCTGTGAFLIAAMWRMFEDANLIHDTAEREAKIEEIKQNQLIGVEMQQNMYAMACANMIFRGDGKSNLYNKDMFEVAETVKAHKPTHAVINPPYSQKAANRQELDFIKQTLDCLQPEGKFACIVPISVAIDTKKAKVAKREALLDNHRLDAVFTMPGDVFEPYASTHTCIMVFTAHVSHYASQRHKTFFGYFKDDGFELTKKGRVDLDNKWPTIKEAWLDAFENKEIKAGFSVTAQVGPEDEWCAEAYMETDYSNLIEANFVKALRNYAGFKVLNFENEFGEAA</sequence>
<comment type="catalytic activity">
    <reaction evidence="7">
        <text>a 2'-deoxyadenosine in DNA + S-adenosyl-L-methionine = an N(6)-methyl-2'-deoxyadenosine in DNA + S-adenosyl-L-homocysteine + H(+)</text>
        <dbReference type="Rhea" id="RHEA:15197"/>
        <dbReference type="Rhea" id="RHEA-COMP:12418"/>
        <dbReference type="Rhea" id="RHEA-COMP:12419"/>
        <dbReference type="ChEBI" id="CHEBI:15378"/>
        <dbReference type="ChEBI" id="CHEBI:57856"/>
        <dbReference type="ChEBI" id="CHEBI:59789"/>
        <dbReference type="ChEBI" id="CHEBI:90615"/>
        <dbReference type="ChEBI" id="CHEBI:90616"/>
        <dbReference type="EC" id="2.1.1.72"/>
    </reaction>
</comment>
<dbReference type="SUPFAM" id="SSF53335">
    <property type="entry name" value="S-adenosyl-L-methionine-dependent methyltransferases"/>
    <property type="match status" value="1"/>
</dbReference>
<evidence type="ECO:0000256" key="2">
    <source>
        <dbReference type="ARBA" id="ARBA00011900"/>
    </source>
</evidence>
<reference evidence="10" key="1">
    <citation type="submission" date="2016-10" db="EMBL/GenBank/DDBJ databases">
        <authorList>
            <person name="Varghese N."/>
            <person name="Submissions S."/>
        </authorList>
    </citation>
    <scope>NUCLEOTIDE SEQUENCE [LARGE SCALE GENOMIC DNA]</scope>
    <source>
        <strain evidence="10">CGMCC 1.9127</strain>
    </source>
</reference>
<dbReference type="GO" id="GO:0008170">
    <property type="term" value="F:N-methyltransferase activity"/>
    <property type="evidence" value="ECO:0007669"/>
    <property type="project" value="InterPro"/>
</dbReference>
<evidence type="ECO:0000313" key="9">
    <source>
        <dbReference type="EMBL" id="SEL90030.1"/>
    </source>
</evidence>
<keyword evidence="5" id="KW-0949">S-adenosyl-L-methionine</keyword>
<dbReference type="AlphaFoldDB" id="A0A1H7TYV4"/>
<name>A0A1H7TYV4_9GAMM</name>
<dbReference type="InterPro" id="IPR051537">
    <property type="entry name" value="DNA_Adenine_Mtase"/>
</dbReference>
<dbReference type="STRING" id="641665.GCA_002104455_02228"/>
<dbReference type="InterPro" id="IPR003356">
    <property type="entry name" value="DNA_methylase_A-5"/>
</dbReference>
<proteinExistence type="inferred from homology"/>
<gene>
    <name evidence="9" type="ORF">SAMN05216262_1319</name>
</gene>
<comment type="similarity">
    <text evidence="1">Belongs to the N(4)/N(6)-methyltransferase family.</text>
</comment>
<evidence type="ECO:0000256" key="5">
    <source>
        <dbReference type="ARBA" id="ARBA00022691"/>
    </source>
</evidence>
<dbReference type="GO" id="GO:0009307">
    <property type="term" value="P:DNA restriction-modification system"/>
    <property type="evidence" value="ECO:0007669"/>
    <property type="project" value="UniProtKB-KW"/>
</dbReference>
<dbReference type="OrthoDB" id="9784823at2"/>
<dbReference type="GO" id="GO:0003677">
    <property type="term" value="F:DNA binding"/>
    <property type="evidence" value="ECO:0007669"/>
    <property type="project" value="InterPro"/>
</dbReference>
<dbReference type="RefSeq" id="WP_085286161.1">
    <property type="nucleotide sequence ID" value="NZ_FOBI01000031.1"/>
</dbReference>
<evidence type="ECO:0000259" key="8">
    <source>
        <dbReference type="Pfam" id="PF02384"/>
    </source>
</evidence>
<evidence type="ECO:0000256" key="1">
    <source>
        <dbReference type="ARBA" id="ARBA00006594"/>
    </source>
</evidence>